<dbReference type="AlphaFoldDB" id="A0A7R9KSJ6"/>
<feature type="compositionally biased region" description="Polar residues" evidence="4">
    <location>
        <begin position="342"/>
        <end position="360"/>
    </location>
</feature>
<feature type="compositionally biased region" description="Polar residues" evidence="4">
    <location>
        <begin position="61"/>
        <end position="71"/>
    </location>
</feature>
<keyword evidence="2" id="KW-0227">DNA damage</keyword>
<dbReference type="CDD" id="cd17745">
    <property type="entry name" value="BRCT_p53bp1_rpt1"/>
    <property type="match status" value="1"/>
</dbReference>
<accession>A0A7R9KSJ6</accession>
<organism evidence="6">
    <name type="scientific">Medioppia subpectinata</name>
    <dbReference type="NCBI Taxonomy" id="1979941"/>
    <lineage>
        <taxon>Eukaryota</taxon>
        <taxon>Metazoa</taxon>
        <taxon>Ecdysozoa</taxon>
        <taxon>Arthropoda</taxon>
        <taxon>Chelicerata</taxon>
        <taxon>Arachnida</taxon>
        <taxon>Acari</taxon>
        <taxon>Acariformes</taxon>
        <taxon>Sarcoptiformes</taxon>
        <taxon>Oribatida</taxon>
        <taxon>Brachypylina</taxon>
        <taxon>Oppioidea</taxon>
        <taxon>Oppiidae</taxon>
        <taxon>Medioppia</taxon>
    </lineage>
</organism>
<dbReference type="Proteomes" id="UP000759131">
    <property type="component" value="Unassembled WGS sequence"/>
</dbReference>
<comment type="subcellular location">
    <subcellularLocation>
        <location evidence="1">Nucleus</location>
    </subcellularLocation>
</comment>
<dbReference type="GO" id="GO:0042393">
    <property type="term" value="F:histone binding"/>
    <property type="evidence" value="ECO:0007669"/>
    <property type="project" value="TreeGrafter"/>
</dbReference>
<dbReference type="InterPro" id="IPR056492">
    <property type="entry name" value="SH3_Hsr9"/>
</dbReference>
<name>A0A7R9KSJ6_9ACAR</name>
<feature type="region of interest" description="Disordered" evidence="4">
    <location>
        <begin position="342"/>
        <end position="376"/>
    </location>
</feature>
<keyword evidence="3" id="KW-0539">Nucleus</keyword>
<keyword evidence="7" id="KW-1185">Reference proteome</keyword>
<evidence type="ECO:0000256" key="1">
    <source>
        <dbReference type="ARBA" id="ARBA00004123"/>
    </source>
</evidence>
<dbReference type="Pfam" id="PF24680">
    <property type="entry name" value="SH3_Hsr9"/>
    <property type="match status" value="1"/>
</dbReference>
<gene>
    <name evidence="6" type="ORF">OSB1V03_LOCUS8986</name>
</gene>
<protein>
    <recommendedName>
        <fullName evidence="5">BRCT domain-containing protein</fullName>
    </recommendedName>
</protein>
<dbReference type="SMART" id="SM00333">
    <property type="entry name" value="TUDOR"/>
    <property type="match status" value="1"/>
</dbReference>
<dbReference type="PANTHER" id="PTHR15321:SF3">
    <property type="entry name" value="TP53-BINDING PROTEIN 1"/>
    <property type="match status" value="1"/>
</dbReference>
<evidence type="ECO:0000313" key="6">
    <source>
        <dbReference type="EMBL" id="CAD7628565.1"/>
    </source>
</evidence>
<evidence type="ECO:0000256" key="3">
    <source>
        <dbReference type="ARBA" id="ARBA00023242"/>
    </source>
</evidence>
<dbReference type="InterPro" id="IPR001357">
    <property type="entry name" value="BRCT_dom"/>
</dbReference>
<evidence type="ECO:0000256" key="2">
    <source>
        <dbReference type="ARBA" id="ARBA00022763"/>
    </source>
</evidence>
<dbReference type="Gene3D" id="3.40.50.10190">
    <property type="entry name" value="BRCT domain"/>
    <property type="match status" value="1"/>
</dbReference>
<dbReference type="SUPFAM" id="SSF63748">
    <property type="entry name" value="Tudor/PWWP/MBT"/>
    <property type="match status" value="1"/>
</dbReference>
<dbReference type="Gene3D" id="2.30.30.140">
    <property type="match status" value="1"/>
</dbReference>
<dbReference type="GO" id="GO:0005634">
    <property type="term" value="C:nucleus"/>
    <property type="evidence" value="ECO:0007669"/>
    <property type="project" value="UniProtKB-SubCell"/>
</dbReference>
<dbReference type="InterPro" id="IPR047249">
    <property type="entry name" value="BRCT_p53bp1-like_rpt1"/>
</dbReference>
<dbReference type="EMBL" id="CAJPIZ010005846">
    <property type="protein sequence ID" value="CAG2108995.1"/>
    <property type="molecule type" value="Genomic_DNA"/>
</dbReference>
<feature type="compositionally biased region" description="Low complexity" evidence="4">
    <location>
        <begin position="72"/>
        <end position="87"/>
    </location>
</feature>
<feature type="domain" description="BRCT" evidence="5">
    <location>
        <begin position="741"/>
        <end position="855"/>
    </location>
</feature>
<dbReference type="OrthoDB" id="6516673at2759"/>
<reference evidence="6" key="1">
    <citation type="submission" date="2020-11" db="EMBL/GenBank/DDBJ databases">
        <authorList>
            <person name="Tran Van P."/>
        </authorList>
    </citation>
    <scope>NUCLEOTIDE SEQUENCE</scope>
</reference>
<dbReference type="SUPFAM" id="SSF52113">
    <property type="entry name" value="BRCT domain"/>
    <property type="match status" value="1"/>
</dbReference>
<dbReference type="PANTHER" id="PTHR15321">
    <property type="entry name" value="TUMOR SUPPRESSOR P53-BINDING PROTEIN 1"/>
    <property type="match status" value="1"/>
</dbReference>
<evidence type="ECO:0000259" key="5">
    <source>
        <dbReference type="PROSITE" id="PS50172"/>
    </source>
</evidence>
<evidence type="ECO:0000256" key="4">
    <source>
        <dbReference type="SAM" id="MobiDB-lite"/>
    </source>
</evidence>
<dbReference type="InterPro" id="IPR036420">
    <property type="entry name" value="BRCT_dom_sf"/>
</dbReference>
<evidence type="ECO:0000313" key="7">
    <source>
        <dbReference type="Proteomes" id="UP000759131"/>
    </source>
</evidence>
<dbReference type="EMBL" id="OC860421">
    <property type="protein sequence ID" value="CAD7628565.1"/>
    <property type="molecule type" value="Genomic_DNA"/>
</dbReference>
<sequence>MMDNSDQRLSAMTDMNGESVLMSNMTELLPNLPNMSNIMDDQLMQLLDNQNYMMTDGSHLVPTQRNVTPMDSHSVNNGQNSSNSIQSLDRHSVDSCNYVSNQYEPQYHSSSDSHRFKYRSSGLSSVPETVTHVSETDNSISGQNSYGNVGNISVPQQNYPMTTINNWSQSHNHMIVNQSRGPKDMVMSGSVQHNHMNAVKATPPSGYIPRHRIPNFVPNVSSMNPSTTSTPVNQTLNNMVIHNNNHNNINNIHVNRNHSQMMNEGLVAAHRVESTAAYKRTVIVFKVIDQIVDSSGKVLKEEIVKNEEIIRDLGKVEWNDTLSSTTPLSSISHVSRFASNPSSGALADVSSSPRSTCSSLETRHNQNNESLTKSHSVHNKSDIFHKTPVPVTPIPPIPPIRVNTNHKVSKEDNSLAANVGTRNTLINEIKEENVKSSTNIVNIESVVELKINERDEEERRETATALLSLTQRSLNIDCNPSEQTVSSDFAIRAGNRVMAKWRDKNFYPAVISKHLPQNNKWSVVFEDRATRSLFETELIQLTHLTHGQDVMVTISEGFCAKSTIKNVVNDTNGLFFEVEHLKDDKQVSQLYPLKDIFLNVEQSANIWLKSSKPAANGAVFADVDLDNIVSGKRVRITAKAEKLIEKPIQQFKNGRRRAADAVSVDIDYVNDGEEEDDDDDQAFSYKTKKRANIRNNKKKVESQGMLFNNEHSLSISPRAARVHSSIPAQELIKLLGPLPEIGSLIFQSVCFLLTCGDRNRSEDMCSEQSNPERSTPFDKSYLTKQIETGGGVVFETFDDMKTLSENQDMVLIADTYHRSIKYIQCLAAGISIASHLWVIDCCRQNKYLKRDNYTLPAGFSIITNALPSDKNTFKKSSTLFRGTKFYFGSQTPEKLHSLWAPVLSAAQAVIVENNTISVTNLSRKHCVN</sequence>
<proteinExistence type="predicted"/>
<dbReference type="GO" id="GO:0045944">
    <property type="term" value="P:positive regulation of transcription by RNA polymerase II"/>
    <property type="evidence" value="ECO:0007669"/>
    <property type="project" value="TreeGrafter"/>
</dbReference>
<feature type="region of interest" description="Disordered" evidence="4">
    <location>
        <begin position="60"/>
        <end position="88"/>
    </location>
</feature>
<dbReference type="GO" id="GO:0000077">
    <property type="term" value="P:DNA damage checkpoint signaling"/>
    <property type="evidence" value="ECO:0007669"/>
    <property type="project" value="TreeGrafter"/>
</dbReference>
<dbReference type="InterPro" id="IPR047252">
    <property type="entry name" value="TP53BP1-like"/>
</dbReference>
<dbReference type="PROSITE" id="PS50172">
    <property type="entry name" value="BRCT"/>
    <property type="match status" value="1"/>
</dbReference>
<dbReference type="InterPro" id="IPR002999">
    <property type="entry name" value="Tudor"/>
</dbReference>